<evidence type="ECO:0000313" key="1">
    <source>
        <dbReference type="EMBL" id="KAK3722306.1"/>
    </source>
</evidence>
<dbReference type="AlphaFoldDB" id="A0AAE1CNM4"/>
<organism evidence="1 2">
    <name type="scientific">Elysia crispata</name>
    <name type="common">lettuce slug</name>
    <dbReference type="NCBI Taxonomy" id="231223"/>
    <lineage>
        <taxon>Eukaryota</taxon>
        <taxon>Metazoa</taxon>
        <taxon>Spiralia</taxon>
        <taxon>Lophotrochozoa</taxon>
        <taxon>Mollusca</taxon>
        <taxon>Gastropoda</taxon>
        <taxon>Heterobranchia</taxon>
        <taxon>Euthyneura</taxon>
        <taxon>Panpulmonata</taxon>
        <taxon>Sacoglossa</taxon>
        <taxon>Placobranchoidea</taxon>
        <taxon>Plakobranchidae</taxon>
        <taxon>Elysia</taxon>
    </lineage>
</organism>
<keyword evidence="2" id="KW-1185">Reference proteome</keyword>
<gene>
    <name evidence="1" type="ORF">RRG08_041912</name>
</gene>
<sequence>MYQETRNLAFGRRSEAETMEPLMATLSREVRIKPQVMVTLCFAVHTAFVPSRDFRYEKQSTCYSLGLVKERHN</sequence>
<reference evidence="1" key="1">
    <citation type="journal article" date="2023" name="G3 (Bethesda)">
        <title>A reference genome for the long-term kleptoplast-retaining sea slug Elysia crispata morphotype clarki.</title>
        <authorList>
            <person name="Eastman K.E."/>
            <person name="Pendleton A.L."/>
            <person name="Shaikh M.A."/>
            <person name="Suttiyut T."/>
            <person name="Ogas R."/>
            <person name="Tomko P."/>
            <person name="Gavelis G."/>
            <person name="Widhalm J.R."/>
            <person name="Wisecaver J.H."/>
        </authorList>
    </citation>
    <scope>NUCLEOTIDE SEQUENCE</scope>
    <source>
        <strain evidence="1">ECLA1</strain>
    </source>
</reference>
<protein>
    <submittedName>
        <fullName evidence="1">Uncharacterized protein</fullName>
    </submittedName>
</protein>
<dbReference type="EMBL" id="JAWDGP010007375">
    <property type="protein sequence ID" value="KAK3722306.1"/>
    <property type="molecule type" value="Genomic_DNA"/>
</dbReference>
<accession>A0AAE1CNM4</accession>
<dbReference type="Proteomes" id="UP001283361">
    <property type="component" value="Unassembled WGS sequence"/>
</dbReference>
<evidence type="ECO:0000313" key="2">
    <source>
        <dbReference type="Proteomes" id="UP001283361"/>
    </source>
</evidence>
<proteinExistence type="predicted"/>
<name>A0AAE1CNM4_9GAST</name>
<comment type="caution">
    <text evidence="1">The sequence shown here is derived from an EMBL/GenBank/DDBJ whole genome shotgun (WGS) entry which is preliminary data.</text>
</comment>